<feature type="region of interest" description="Disordered" evidence="2">
    <location>
        <begin position="623"/>
        <end position="652"/>
    </location>
</feature>
<evidence type="ECO:0000259" key="5">
    <source>
        <dbReference type="Pfam" id="PF00149"/>
    </source>
</evidence>
<proteinExistence type="predicted"/>
<keyword evidence="3" id="KW-1133">Transmembrane helix</keyword>
<feature type="region of interest" description="Disordered" evidence="2">
    <location>
        <begin position="176"/>
        <end position="210"/>
    </location>
</feature>
<dbReference type="SUPFAM" id="SSF56300">
    <property type="entry name" value="Metallo-dependent phosphatases"/>
    <property type="match status" value="1"/>
</dbReference>
<dbReference type="InterPro" id="IPR029052">
    <property type="entry name" value="Metallo-depent_PP-like"/>
</dbReference>
<reference evidence="6 7" key="1">
    <citation type="submission" date="2017-01" db="EMBL/GenBank/DDBJ databases">
        <authorList>
            <person name="Varghese N."/>
            <person name="Submissions S."/>
        </authorList>
    </citation>
    <scope>NUCLEOTIDE SEQUENCE [LARGE SCALE GENOMIC DNA]</scope>
    <source>
        <strain evidence="6 7">DSM 44280</strain>
    </source>
</reference>
<evidence type="ECO:0000256" key="3">
    <source>
        <dbReference type="SAM" id="Phobius"/>
    </source>
</evidence>
<dbReference type="Proteomes" id="UP000185547">
    <property type="component" value="Unassembled WGS sequence"/>
</dbReference>
<protein>
    <recommendedName>
        <fullName evidence="5">Calcineurin-like phosphoesterase domain-containing protein</fullName>
    </recommendedName>
</protein>
<evidence type="ECO:0000313" key="7">
    <source>
        <dbReference type="Proteomes" id="UP000185547"/>
    </source>
</evidence>
<dbReference type="RefSeq" id="WP_063937310.1">
    <property type="nucleotide sequence ID" value="NZ_FTMH01000017.1"/>
</dbReference>
<dbReference type="AlphaFoldDB" id="A0A9X8WIY0"/>
<organism evidence="6 7">
    <name type="scientific">Corynebacterium afermentans</name>
    <dbReference type="NCBI Taxonomy" id="38286"/>
    <lineage>
        <taxon>Bacteria</taxon>
        <taxon>Bacillati</taxon>
        <taxon>Actinomycetota</taxon>
        <taxon>Actinomycetes</taxon>
        <taxon>Mycobacteriales</taxon>
        <taxon>Corynebacteriaceae</taxon>
        <taxon>Corynebacterium</taxon>
    </lineage>
</organism>
<name>A0A9X8WIY0_9CORY</name>
<dbReference type="SUPFAM" id="SSF49363">
    <property type="entry name" value="Purple acid phosphatase, N-terminal domain"/>
    <property type="match status" value="1"/>
</dbReference>
<dbReference type="Pfam" id="PF00149">
    <property type="entry name" value="Metallophos"/>
    <property type="match status" value="1"/>
</dbReference>
<accession>A0A9X8WIY0</accession>
<feature type="compositionally biased region" description="Low complexity" evidence="2">
    <location>
        <begin position="639"/>
        <end position="648"/>
    </location>
</feature>
<keyword evidence="7" id="KW-1185">Reference proteome</keyword>
<dbReference type="GO" id="GO:0003993">
    <property type="term" value="F:acid phosphatase activity"/>
    <property type="evidence" value="ECO:0007669"/>
    <property type="project" value="InterPro"/>
</dbReference>
<dbReference type="EMBL" id="FTMH01000017">
    <property type="protein sequence ID" value="SIQ52004.1"/>
    <property type="molecule type" value="Genomic_DNA"/>
</dbReference>
<dbReference type="PANTHER" id="PTHR22953">
    <property type="entry name" value="ACID PHOSPHATASE RELATED"/>
    <property type="match status" value="1"/>
</dbReference>
<dbReference type="InterPro" id="IPR008963">
    <property type="entry name" value="Purple_acid_Pase-like_N"/>
</dbReference>
<feature type="transmembrane region" description="Helical" evidence="3">
    <location>
        <begin position="656"/>
        <end position="678"/>
    </location>
</feature>
<gene>
    <name evidence="6" type="ORF">SAMN05421802_11716</name>
</gene>
<keyword evidence="3" id="KW-0472">Membrane</keyword>
<dbReference type="PANTHER" id="PTHR22953:SF153">
    <property type="entry name" value="PURPLE ACID PHOSPHATASE"/>
    <property type="match status" value="1"/>
</dbReference>
<evidence type="ECO:0000313" key="6">
    <source>
        <dbReference type="EMBL" id="SIQ52004.1"/>
    </source>
</evidence>
<dbReference type="InterPro" id="IPR039331">
    <property type="entry name" value="PAPs-like"/>
</dbReference>
<keyword evidence="1 4" id="KW-0732">Signal</keyword>
<feature type="domain" description="Calcineurin-like phosphoesterase" evidence="5">
    <location>
        <begin position="234"/>
        <end position="484"/>
    </location>
</feature>
<keyword evidence="3" id="KW-0812">Transmembrane</keyword>
<dbReference type="InterPro" id="IPR004843">
    <property type="entry name" value="Calcineurin-like_PHP"/>
</dbReference>
<feature type="signal peptide" evidence="4">
    <location>
        <begin position="1"/>
        <end position="27"/>
    </location>
</feature>
<comment type="caution">
    <text evidence="6">The sequence shown here is derived from an EMBL/GenBank/DDBJ whole genome shotgun (WGS) entry which is preliminary data.</text>
</comment>
<feature type="chain" id="PRO_5040729672" description="Calcineurin-like phosphoesterase domain-containing protein" evidence="4">
    <location>
        <begin position="28"/>
        <end position="702"/>
    </location>
</feature>
<dbReference type="Gene3D" id="3.60.21.10">
    <property type="match status" value="2"/>
</dbReference>
<evidence type="ECO:0000256" key="4">
    <source>
        <dbReference type="SAM" id="SignalP"/>
    </source>
</evidence>
<feature type="compositionally biased region" description="Basic and acidic residues" evidence="2">
    <location>
        <begin position="187"/>
        <end position="210"/>
    </location>
</feature>
<evidence type="ECO:0000256" key="2">
    <source>
        <dbReference type="SAM" id="MobiDB-lite"/>
    </source>
</evidence>
<dbReference type="OrthoDB" id="9804511at2"/>
<sequence length="702" mass="76688">MFRHRIPATVIAAAALLAPVATPGATAAEAPNFTYLDINEHPKEPQPGFRVLPYLQMPAANQMTLNFFGELGTDATVTLEESGKELAKETVKGKLQDNLRYTEGERAQEIDGLEQGSWLKSNNNYKYSVTFSGLKPATTYKYTATLDGEAKTNSFTTAPTADDWGNIRIVAFSDTETEPAGRPKKNGAREWERNRTFAEGSLDRPSEGSKWFEKFGSNKRQEVLEPRYPLTQDEAMKHNIREITKQNPDLLLVAGDLGQGGGYQPGWDEYFGYVAGEHGDIAGSTPMLTALGNWETFGASNGSYQDEDGVAWGAAKGRNAYMTYFDTFGSDNPDHQDSYYRVDHGPVTVLTLDSTNGLPDENAAVEKEKAIPGTDNEFFDTKGDWGTDTNTSFTLDGMHKAGATSQPDFGEGSEQWKWVEKQLADARAKGQFIIVQFHHTPYSSGVHGTATASANPDAQPGTPMRVYTPLFEKYGVATVISGHDEMFERSFIDDNGDGVGFHNFDVGVAADGLRGDYRVKNEDGTYSPINFNTYREWMAQANEPEMWVDDENGVRQLKDGGKHYGHLQMDLEPLKCSNDIAAKLTTSPVYLFPVLDSDYELVKVERRVYNDVQEILLTKDGTPAKRDAECDPVPDETPSDSSSASSETDNQGSSTGGIIAVAIGVLAALLGALGFAVLNADSLPLPPAAKSALNQVRGQLPF</sequence>
<dbReference type="GO" id="GO:0046872">
    <property type="term" value="F:metal ion binding"/>
    <property type="evidence" value="ECO:0007669"/>
    <property type="project" value="InterPro"/>
</dbReference>
<evidence type="ECO:0000256" key="1">
    <source>
        <dbReference type="ARBA" id="ARBA00022729"/>
    </source>
</evidence>